<organism evidence="9 10">
    <name type="scientific">Mesobacillus campisalis</name>
    <dbReference type="NCBI Taxonomy" id="1408103"/>
    <lineage>
        <taxon>Bacteria</taxon>
        <taxon>Bacillati</taxon>
        <taxon>Bacillota</taxon>
        <taxon>Bacilli</taxon>
        <taxon>Bacillales</taxon>
        <taxon>Bacillaceae</taxon>
        <taxon>Mesobacillus</taxon>
    </lineage>
</organism>
<dbReference type="InterPro" id="IPR029063">
    <property type="entry name" value="SAM-dependent_MTases_sf"/>
</dbReference>
<dbReference type="FunFam" id="3.40.50.150:FF:000009">
    <property type="entry name" value="23S rRNA (Uracil(1939)-C(5))-methyltransferase RlmD"/>
    <property type="match status" value="1"/>
</dbReference>
<keyword evidence="3 6" id="KW-0808">Transferase</keyword>
<name>A0A0M2SG86_9BACI</name>
<evidence type="ECO:0000256" key="6">
    <source>
        <dbReference type="PROSITE-ProRule" id="PRU01024"/>
    </source>
</evidence>
<dbReference type="EMBL" id="LAYY01000101">
    <property type="protein sequence ID" value="KKK33293.1"/>
    <property type="molecule type" value="Genomic_DNA"/>
</dbReference>
<keyword evidence="10" id="KW-1185">Reference proteome</keyword>
<keyword evidence="2 6" id="KW-0489">Methyltransferase</keyword>
<feature type="binding site" evidence="6">
    <location>
        <position position="278"/>
    </location>
    <ligand>
        <name>S-adenosyl-L-methionine</name>
        <dbReference type="ChEBI" id="CHEBI:59789"/>
    </ligand>
</feature>
<dbReference type="PROSITE" id="PS01230">
    <property type="entry name" value="TRMA_1"/>
    <property type="match status" value="1"/>
</dbReference>
<keyword evidence="4 6" id="KW-0949">S-adenosyl-L-methionine</keyword>
<feature type="binding site" evidence="6">
    <location>
        <position position="376"/>
    </location>
    <ligand>
        <name>S-adenosyl-L-methionine</name>
        <dbReference type="ChEBI" id="CHEBI:59789"/>
    </ligand>
</feature>
<dbReference type="NCBIfam" id="TIGR00479">
    <property type="entry name" value="rumA"/>
    <property type="match status" value="1"/>
</dbReference>
<dbReference type="FunFam" id="2.40.50.1070:FF:000003">
    <property type="entry name" value="23S rRNA (Uracil-5-)-methyltransferase RumA"/>
    <property type="match status" value="1"/>
</dbReference>
<dbReference type="InterPro" id="IPR012340">
    <property type="entry name" value="NA-bd_OB-fold"/>
</dbReference>
<evidence type="ECO:0000256" key="4">
    <source>
        <dbReference type="ARBA" id="ARBA00022691"/>
    </source>
</evidence>
<feature type="active site" evidence="7">
    <location>
        <position position="403"/>
    </location>
</feature>
<dbReference type="PROSITE" id="PS50926">
    <property type="entry name" value="TRAM"/>
    <property type="match status" value="1"/>
</dbReference>
<evidence type="ECO:0000313" key="10">
    <source>
        <dbReference type="Proteomes" id="UP000034166"/>
    </source>
</evidence>
<dbReference type="GO" id="GO:0070041">
    <property type="term" value="F:rRNA (uridine-C5-)-methyltransferase activity"/>
    <property type="evidence" value="ECO:0007669"/>
    <property type="project" value="UniProtKB-ARBA"/>
</dbReference>
<feature type="binding site" evidence="6">
    <location>
        <position position="307"/>
    </location>
    <ligand>
        <name>S-adenosyl-L-methionine</name>
        <dbReference type="ChEBI" id="CHEBI:59789"/>
    </ligand>
</feature>
<protein>
    <submittedName>
        <fullName evidence="9">RNA methyltransferase</fullName>
    </submittedName>
</protein>
<dbReference type="PANTHER" id="PTHR11061:SF45">
    <property type="match status" value="1"/>
</dbReference>
<dbReference type="GO" id="GO:0070475">
    <property type="term" value="P:rRNA base methylation"/>
    <property type="evidence" value="ECO:0007669"/>
    <property type="project" value="TreeGrafter"/>
</dbReference>
<dbReference type="PROSITE" id="PS51687">
    <property type="entry name" value="SAM_MT_RNA_M5U"/>
    <property type="match status" value="1"/>
</dbReference>
<accession>A0A0M2SG86</accession>
<proteinExistence type="inferred from homology"/>
<comment type="similarity">
    <text evidence="6">Belongs to the class I-like SAM-binding methyltransferase superfamily. RNA M5U methyltransferase family.</text>
</comment>
<feature type="binding site" evidence="6">
    <location>
        <position position="328"/>
    </location>
    <ligand>
        <name>S-adenosyl-L-methionine</name>
        <dbReference type="ChEBI" id="CHEBI:59789"/>
    </ligand>
</feature>
<dbReference type="PANTHER" id="PTHR11061">
    <property type="entry name" value="RNA M5U METHYLTRANSFERASE"/>
    <property type="match status" value="1"/>
</dbReference>
<feature type="domain" description="TRAM" evidence="8">
    <location>
        <begin position="1"/>
        <end position="52"/>
    </location>
</feature>
<evidence type="ECO:0000256" key="3">
    <source>
        <dbReference type="ARBA" id="ARBA00022679"/>
    </source>
</evidence>
<dbReference type="InterPro" id="IPR010280">
    <property type="entry name" value="U5_MeTrfase_fam"/>
</dbReference>
<dbReference type="Gene3D" id="2.40.50.1070">
    <property type="match status" value="1"/>
</dbReference>
<dbReference type="GO" id="GO:0051539">
    <property type="term" value="F:4 iron, 4 sulfur cluster binding"/>
    <property type="evidence" value="ECO:0007669"/>
    <property type="project" value="UniProtKB-KW"/>
</dbReference>
<keyword evidence="1" id="KW-0408">Iron</keyword>
<feature type="active site" description="Nucleophile" evidence="6">
    <location>
        <position position="403"/>
    </location>
</feature>
<evidence type="ECO:0000256" key="2">
    <source>
        <dbReference type="ARBA" id="ARBA00022603"/>
    </source>
</evidence>
<sequence>MPLTIKRLGINGEGVGYFKRQVVFVPGALPGEEVVAEVTKVLPKYSEAKVKKVRKPSEHRVTPVCPVYEECGGCQLQHLHYSQQLKEKRDIVIQSLERHTKLDVSKLDIRDTIGMENPWGYRNKSQFQVGEKAGKVLAGLYGLNTHNLINIEQCAVQHPATSKATEVVKGILQDLRIPIYNEKTGKGLVRTIVARTGIQTGELQIVLITTKKELPKKELIIQETKKRLPELTSIVQNVNGQKTSLIFGEETQTLEGKDFIQETLGDLQFELSARTFFQLNPEQTVKLYDEAKKAAGLTGKEKVVDAYCGVGTIGLWLSGDAGEIRGMDVIPESIENARKNAARHGVKHARYEVGKAEQWLPKWAKEGWRPDVIVVDPPRVGCDAEFLNTVLKVKPQKFVYISCNPSTLAKDINTLGKHYKVEYIQPVDMFPHTSQVESCALLVRRT</sequence>
<comment type="caution">
    <text evidence="9">The sequence shown here is derived from an EMBL/GenBank/DDBJ whole genome shotgun (WGS) entry which is preliminary data.</text>
</comment>
<keyword evidence="1" id="KW-0004">4Fe-4S</keyword>
<evidence type="ECO:0000313" key="9">
    <source>
        <dbReference type="EMBL" id="KKK33293.1"/>
    </source>
</evidence>
<gene>
    <name evidence="9" type="ORF">WQ57_23955</name>
</gene>
<dbReference type="InterPro" id="IPR002792">
    <property type="entry name" value="TRAM_dom"/>
</dbReference>
<dbReference type="Pfam" id="PF05958">
    <property type="entry name" value="tRNA_U5-meth_tr"/>
    <property type="match status" value="1"/>
</dbReference>
<dbReference type="AlphaFoldDB" id="A0A0M2SG86"/>
<reference evidence="9 10" key="1">
    <citation type="submission" date="2015-04" db="EMBL/GenBank/DDBJ databases">
        <title>Taxonomic description and genome sequence of Bacillus campisalis sp. nov., a novel member of the genus Bacillus isolated from solar saltern.</title>
        <authorList>
            <person name="Mathan Kumar R."/>
            <person name="Kaur G."/>
            <person name="Kumar A."/>
            <person name="Singh N.K."/>
            <person name="Kaur N."/>
            <person name="Kumar N."/>
            <person name="Mayilraj S."/>
        </authorList>
    </citation>
    <scope>NUCLEOTIDE SEQUENCE [LARGE SCALE GENOMIC DNA]</scope>
    <source>
        <strain evidence="9 10">SA2-6</strain>
    </source>
</reference>
<evidence type="ECO:0000259" key="8">
    <source>
        <dbReference type="PROSITE" id="PS50926"/>
    </source>
</evidence>
<evidence type="ECO:0000256" key="1">
    <source>
        <dbReference type="ARBA" id="ARBA00022485"/>
    </source>
</evidence>
<dbReference type="InterPro" id="IPR030390">
    <property type="entry name" value="MeTrfase_TrmA_AS"/>
</dbReference>
<keyword evidence="1" id="KW-0479">Metal-binding</keyword>
<dbReference type="SUPFAM" id="SSF53335">
    <property type="entry name" value="S-adenosyl-L-methionine-dependent methyltransferases"/>
    <property type="match status" value="1"/>
</dbReference>
<keyword evidence="5" id="KW-0411">Iron-sulfur</keyword>
<dbReference type="CDD" id="cd02440">
    <property type="entry name" value="AdoMet_MTases"/>
    <property type="match status" value="1"/>
</dbReference>
<dbReference type="FunFam" id="2.40.50.140:FF:000097">
    <property type="entry name" value="23S rRNA (uracil(1939)-C(5))-methyltransferase RlmD"/>
    <property type="match status" value="1"/>
</dbReference>
<dbReference type="PATRIC" id="fig|1408103.3.peg.5168"/>
<dbReference type="Gene3D" id="3.40.50.150">
    <property type="entry name" value="Vaccinia Virus protein VP39"/>
    <property type="match status" value="1"/>
</dbReference>
<dbReference type="Pfam" id="PF01938">
    <property type="entry name" value="TRAM"/>
    <property type="match status" value="1"/>
</dbReference>
<evidence type="ECO:0000256" key="7">
    <source>
        <dbReference type="PROSITE-ProRule" id="PRU10015"/>
    </source>
</evidence>
<dbReference type="Gene3D" id="2.40.50.140">
    <property type="entry name" value="Nucleic acid-binding proteins"/>
    <property type="match status" value="1"/>
</dbReference>
<evidence type="ECO:0000256" key="5">
    <source>
        <dbReference type="ARBA" id="ARBA00023014"/>
    </source>
</evidence>
<dbReference type="SUPFAM" id="SSF50249">
    <property type="entry name" value="Nucleic acid-binding proteins"/>
    <property type="match status" value="1"/>
</dbReference>
<dbReference type="Proteomes" id="UP000034166">
    <property type="component" value="Unassembled WGS sequence"/>
</dbReference>